<evidence type="ECO:0000313" key="3">
    <source>
        <dbReference type="EMBL" id="KAF4114189.1"/>
    </source>
</evidence>
<dbReference type="EMBL" id="JAAMOB010000004">
    <property type="protein sequence ID" value="KAF4114189.1"/>
    <property type="molecule type" value="Genomic_DNA"/>
</dbReference>
<keyword evidence="4" id="KW-1185">Reference proteome</keyword>
<evidence type="ECO:0000313" key="4">
    <source>
        <dbReference type="Proteomes" id="UP000579812"/>
    </source>
</evidence>
<name>A0A7J6D4L6_9TELE</name>
<feature type="region of interest" description="Disordered" evidence="2">
    <location>
        <begin position="163"/>
        <end position="192"/>
    </location>
</feature>
<dbReference type="Proteomes" id="UP000579812">
    <property type="component" value="Unassembled WGS sequence"/>
</dbReference>
<organism evidence="3 4">
    <name type="scientific">Onychostoma macrolepis</name>
    <dbReference type="NCBI Taxonomy" id="369639"/>
    <lineage>
        <taxon>Eukaryota</taxon>
        <taxon>Metazoa</taxon>
        <taxon>Chordata</taxon>
        <taxon>Craniata</taxon>
        <taxon>Vertebrata</taxon>
        <taxon>Euteleostomi</taxon>
        <taxon>Actinopterygii</taxon>
        <taxon>Neopterygii</taxon>
        <taxon>Teleostei</taxon>
        <taxon>Ostariophysi</taxon>
        <taxon>Cypriniformes</taxon>
        <taxon>Cyprinidae</taxon>
        <taxon>Acrossocheilinae</taxon>
        <taxon>Onychostoma</taxon>
    </lineage>
</organism>
<proteinExistence type="predicted"/>
<feature type="coiled-coil region" evidence="1">
    <location>
        <begin position="254"/>
        <end position="281"/>
    </location>
</feature>
<feature type="compositionally biased region" description="Polar residues" evidence="2">
    <location>
        <begin position="78"/>
        <end position="93"/>
    </location>
</feature>
<sequence>MDRGEDRRKEKGKTVCGPVRRREQLWAEAQRRNRLGLAATESRAWPRLAEGLLRRLEDRRPFLVGVVFGSGQTTVSTLLSSSPGTHADPQSDTAVKKNTHRQGTGGGSPKADLTPAEDMALELNKGRPVLEGIPGGKETSIGSSQDATRFIQVSGSTVFLLEPPAQAPDDADPGESPSAAATAHDGDDDEEETISLDSRRHEDPDAIQWENQPGNISSQAIRKLYGNHLRRQIELADIDIQYKKKKMENLALESKIKKRTIRKLDLEIKKLERELQEDDTAQNKN</sequence>
<reference evidence="3 4" key="1">
    <citation type="submission" date="2020-04" db="EMBL/GenBank/DDBJ databases">
        <title>Chromosome-level genome assembly of a cyprinid fish Onychostoma macrolepis by integration of Nanopore Sequencing, Bionano and Hi-C technology.</title>
        <authorList>
            <person name="Wang D."/>
        </authorList>
    </citation>
    <scope>NUCLEOTIDE SEQUENCE [LARGE SCALE GENOMIC DNA]</scope>
    <source>
        <strain evidence="3">SWU-2019</strain>
        <tissue evidence="3">Muscle</tissue>
    </source>
</reference>
<comment type="caution">
    <text evidence="3">The sequence shown here is derived from an EMBL/GenBank/DDBJ whole genome shotgun (WGS) entry which is preliminary data.</text>
</comment>
<protein>
    <submittedName>
        <fullName evidence="3">Uncharacterized protein</fullName>
    </submittedName>
</protein>
<keyword evidence="1" id="KW-0175">Coiled coil</keyword>
<dbReference type="AlphaFoldDB" id="A0A7J6D4L6"/>
<evidence type="ECO:0000256" key="1">
    <source>
        <dbReference type="SAM" id="Coils"/>
    </source>
</evidence>
<feature type="region of interest" description="Disordered" evidence="2">
    <location>
        <begin position="78"/>
        <end position="115"/>
    </location>
</feature>
<accession>A0A7J6D4L6</accession>
<gene>
    <name evidence="3" type="ORF">G5714_004412</name>
</gene>
<evidence type="ECO:0000256" key="2">
    <source>
        <dbReference type="SAM" id="MobiDB-lite"/>
    </source>
</evidence>